<dbReference type="SMART" id="SM00989">
    <property type="entry name" value="V4R"/>
    <property type="match status" value="1"/>
</dbReference>
<evidence type="ECO:0000313" key="2">
    <source>
        <dbReference type="EMBL" id="KPV54478.1"/>
    </source>
</evidence>
<evidence type="ECO:0000313" key="3">
    <source>
        <dbReference type="Proteomes" id="UP000050509"/>
    </source>
</evidence>
<proteinExistence type="predicted"/>
<dbReference type="Proteomes" id="UP000050509">
    <property type="component" value="Unassembled WGS sequence"/>
</dbReference>
<dbReference type="SUPFAM" id="SSF111126">
    <property type="entry name" value="Ligand-binding domain in the NO signalling and Golgi transport"/>
    <property type="match status" value="1"/>
</dbReference>
<gene>
    <name evidence="2" type="ORF">SE17_03520</name>
</gene>
<evidence type="ECO:0000259" key="1">
    <source>
        <dbReference type="SMART" id="SM00989"/>
    </source>
</evidence>
<dbReference type="EMBL" id="LJCR01000051">
    <property type="protein sequence ID" value="KPV54478.1"/>
    <property type="molecule type" value="Genomic_DNA"/>
</dbReference>
<sequence length="153" mass="16151">MATNERPTLGNFMSLTCFQYLRVGTEEVADRAPIVASGRKRGYDLIESLQLLGASEDSGLIQSKLEEALGAKGTRLCLVKSIIQKSKGSYEVHLAEGACTAGQVSSTPICAFTLGVFIGALHAITGIPMRGHEVACVACGSKECIYVIEAVAL</sequence>
<dbReference type="Gene3D" id="3.30.1380.20">
    <property type="entry name" value="Trafficking protein particle complex subunit 3"/>
    <property type="match status" value="1"/>
</dbReference>
<dbReference type="InterPro" id="IPR024096">
    <property type="entry name" value="NO_sig/Golgi_transp_ligand-bd"/>
</dbReference>
<dbReference type="InterPro" id="IPR004096">
    <property type="entry name" value="V4R"/>
</dbReference>
<comment type="caution">
    <text evidence="2">The sequence shown here is derived from an EMBL/GenBank/DDBJ whole genome shotgun (WGS) entry which is preliminary data.</text>
</comment>
<organism evidence="2 3">
    <name type="scientific">Kouleothrix aurantiaca</name>
    <dbReference type="NCBI Taxonomy" id="186479"/>
    <lineage>
        <taxon>Bacteria</taxon>
        <taxon>Bacillati</taxon>
        <taxon>Chloroflexota</taxon>
        <taxon>Chloroflexia</taxon>
        <taxon>Chloroflexales</taxon>
        <taxon>Roseiflexineae</taxon>
        <taxon>Roseiflexaceae</taxon>
        <taxon>Kouleothrix</taxon>
    </lineage>
</organism>
<name>A0A0P9FCN5_9CHLR</name>
<reference evidence="2 3" key="1">
    <citation type="submission" date="2015-09" db="EMBL/GenBank/DDBJ databases">
        <title>Draft genome sequence of Kouleothrix aurantiaca JCM 19913.</title>
        <authorList>
            <person name="Hemp J."/>
        </authorList>
    </citation>
    <scope>NUCLEOTIDE SEQUENCE [LARGE SCALE GENOMIC DNA]</scope>
    <source>
        <strain evidence="2 3">COM-B</strain>
    </source>
</reference>
<accession>A0A0P9FCN5</accession>
<protein>
    <recommendedName>
        <fullName evidence="1">4-vinyl reductase 4VR domain-containing protein</fullName>
    </recommendedName>
</protein>
<keyword evidence="3" id="KW-1185">Reference proteome</keyword>
<feature type="domain" description="4-vinyl reductase 4VR" evidence="1">
    <location>
        <begin position="89"/>
        <end position="150"/>
    </location>
</feature>
<dbReference type="Pfam" id="PF02830">
    <property type="entry name" value="V4R"/>
    <property type="match status" value="1"/>
</dbReference>
<dbReference type="AlphaFoldDB" id="A0A0P9FCN5"/>